<name>A0A3P7P1I5_9FIRM</name>
<sequence>MRNSLFKKYVFMMYGVSLHDGEEKELIEYLSMHTEDIQDSIAISEYIYDYVKSIYNISPSLMHANDNSDLEQMLKLIKLKGDKK</sequence>
<accession>A0A3P7P1I5</accession>
<reference evidence="1 2" key="1">
    <citation type="submission" date="2018-09" db="EMBL/GenBank/DDBJ databases">
        <authorList>
            <person name="Postec A."/>
        </authorList>
    </citation>
    <scope>NUCLEOTIDE SEQUENCE [LARGE SCALE GENOMIC DNA]</scope>
    <source>
        <strain evidence="1">70B-A</strain>
    </source>
</reference>
<evidence type="ECO:0000313" key="1">
    <source>
        <dbReference type="EMBL" id="VDN49244.1"/>
    </source>
</evidence>
<gene>
    <name evidence="1" type="ORF">PATL70BA_3318</name>
</gene>
<dbReference type="KEGG" id="cbar:PATL70BA_3318"/>
<dbReference type="RefSeq" id="WP_125138245.1">
    <property type="nucleotide sequence ID" value="NZ_LR130778.1"/>
</dbReference>
<dbReference type="Proteomes" id="UP000279029">
    <property type="component" value="Chromosome"/>
</dbReference>
<protein>
    <submittedName>
        <fullName evidence="1">Uncharacterized protein</fullName>
    </submittedName>
</protein>
<dbReference type="EMBL" id="LR130778">
    <property type="protein sequence ID" value="VDN49244.1"/>
    <property type="molecule type" value="Genomic_DNA"/>
</dbReference>
<dbReference type="AlphaFoldDB" id="A0A3P7P1I5"/>
<organism evidence="1 2">
    <name type="scientific">Petrocella atlantisensis</name>
    <dbReference type="NCBI Taxonomy" id="2173034"/>
    <lineage>
        <taxon>Bacteria</taxon>
        <taxon>Bacillati</taxon>
        <taxon>Bacillota</taxon>
        <taxon>Clostridia</taxon>
        <taxon>Lachnospirales</taxon>
        <taxon>Vallitaleaceae</taxon>
        <taxon>Petrocella</taxon>
    </lineage>
</organism>
<keyword evidence="2" id="KW-1185">Reference proteome</keyword>
<evidence type="ECO:0000313" key="2">
    <source>
        <dbReference type="Proteomes" id="UP000279029"/>
    </source>
</evidence>
<proteinExistence type="predicted"/>